<dbReference type="Pfam" id="PF02361">
    <property type="entry name" value="CbiQ"/>
    <property type="match status" value="1"/>
</dbReference>
<feature type="transmembrane region" description="Helical" evidence="5">
    <location>
        <begin position="62"/>
        <end position="81"/>
    </location>
</feature>
<dbReference type="CDD" id="cd16914">
    <property type="entry name" value="EcfT"/>
    <property type="match status" value="1"/>
</dbReference>
<evidence type="ECO:0000313" key="6">
    <source>
        <dbReference type="EMBL" id="OLR55676.1"/>
    </source>
</evidence>
<keyword evidence="7" id="KW-1185">Reference proteome</keyword>
<feature type="transmembrane region" description="Helical" evidence="5">
    <location>
        <begin position="21"/>
        <end position="50"/>
    </location>
</feature>
<dbReference type="EMBL" id="MJIE01000001">
    <property type="protein sequence ID" value="OLR55676.1"/>
    <property type="molecule type" value="Genomic_DNA"/>
</dbReference>
<evidence type="ECO:0000256" key="5">
    <source>
        <dbReference type="SAM" id="Phobius"/>
    </source>
</evidence>
<organism evidence="6 7">
    <name type="scientific">Hornefia porci</name>
    <dbReference type="NCBI Taxonomy" id="2652292"/>
    <lineage>
        <taxon>Bacteria</taxon>
        <taxon>Bacillati</taxon>
        <taxon>Bacillota</taxon>
        <taxon>Clostridia</taxon>
        <taxon>Peptostreptococcales</taxon>
        <taxon>Anaerovoracaceae</taxon>
        <taxon>Hornefia</taxon>
    </lineage>
</organism>
<dbReference type="RefSeq" id="WP_075712666.1">
    <property type="nucleotide sequence ID" value="NZ_MJIE01000001.1"/>
</dbReference>
<feature type="transmembrane region" description="Helical" evidence="5">
    <location>
        <begin position="102"/>
        <end position="125"/>
    </location>
</feature>
<proteinExistence type="predicted"/>
<evidence type="ECO:0000256" key="3">
    <source>
        <dbReference type="ARBA" id="ARBA00022989"/>
    </source>
</evidence>
<dbReference type="Proteomes" id="UP000187404">
    <property type="component" value="Unassembled WGS sequence"/>
</dbReference>
<reference evidence="6 7" key="1">
    <citation type="journal article" date="2016" name="Appl. Environ. Microbiol.">
        <title>Function and Phylogeny of Bacterial Butyryl Coenzyme A:Acetate Transferases and Their Diversity in the Proximal Colon of Swine.</title>
        <authorList>
            <person name="Trachsel J."/>
            <person name="Bayles D.O."/>
            <person name="Looft T."/>
            <person name="Levine U.Y."/>
            <person name="Allen H.K."/>
        </authorList>
    </citation>
    <scope>NUCLEOTIDE SEQUENCE [LARGE SCALE GENOMIC DNA]</scope>
    <source>
        <strain evidence="6 7">68-3-10</strain>
    </source>
</reference>
<keyword evidence="3 5" id="KW-1133">Transmembrane helix</keyword>
<comment type="subcellular location">
    <subcellularLocation>
        <location evidence="1">Membrane</location>
        <topology evidence="1">Multi-pass membrane protein</topology>
    </subcellularLocation>
</comment>
<comment type="caution">
    <text evidence="6">The sequence shown here is derived from an EMBL/GenBank/DDBJ whole genome shotgun (WGS) entry which is preliminary data.</text>
</comment>
<evidence type="ECO:0000256" key="2">
    <source>
        <dbReference type="ARBA" id="ARBA00022692"/>
    </source>
</evidence>
<feature type="transmembrane region" description="Helical" evidence="5">
    <location>
        <begin position="268"/>
        <end position="286"/>
    </location>
</feature>
<evidence type="ECO:0008006" key="8">
    <source>
        <dbReference type="Google" id="ProtNLM"/>
    </source>
</evidence>
<dbReference type="InterPro" id="IPR003339">
    <property type="entry name" value="ABC/ECF_trnsptr_transmembrane"/>
</dbReference>
<evidence type="ECO:0000256" key="1">
    <source>
        <dbReference type="ARBA" id="ARBA00004141"/>
    </source>
</evidence>
<dbReference type="GO" id="GO:0005886">
    <property type="term" value="C:plasma membrane"/>
    <property type="evidence" value="ECO:0007669"/>
    <property type="project" value="UniProtKB-ARBA"/>
</dbReference>
<evidence type="ECO:0000256" key="4">
    <source>
        <dbReference type="ARBA" id="ARBA00023136"/>
    </source>
</evidence>
<gene>
    <name evidence="6" type="ORF">BHK98_06120</name>
</gene>
<dbReference type="STRING" id="1261640.BHK98_06120"/>
<protein>
    <recommendedName>
        <fullName evidence="8">Energy-coupling factor transporter transmembrane protein EcfT</fullName>
    </recommendedName>
</protein>
<dbReference type="AlphaFoldDB" id="A0A1Q9JHJ3"/>
<feature type="transmembrane region" description="Helical" evidence="5">
    <location>
        <begin position="131"/>
        <end position="150"/>
    </location>
</feature>
<sequence length="301" mass="33771">MFKDGIGESSEFSGLHPWVNLIYYILAIGITMFSLSPWFLAATFVLSWTYSVLLKGRGTVKLNLIFSFWTLVLMAVINVLFTHEGVTVLFYLNDNAITMEAFIFGLSAAVMLVSVIIWFVSFNVVMSADKLIFIFGRAAPVLGLTLSMIFRYVPLLKDRFAEIRMGQACLTGNQKKSRAARIRQFGKELSILVSWSLESSIESADSMEARGYGLRGRTSFHLYRFTKRDLLLLLVMCGLGVVVIAGAVMGKTTVWFYPEYVLRRFDLMTGLTLGAYVLLLALPILIDISGEVRWKRSGLAM</sequence>
<keyword evidence="2 5" id="KW-0812">Transmembrane</keyword>
<evidence type="ECO:0000313" key="7">
    <source>
        <dbReference type="Proteomes" id="UP000187404"/>
    </source>
</evidence>
<accession>A0A1Q9JHJ3</accession>
<keyword evidence="4 5" id="KW-0472">Membrane</keyword>
<name>A0A1Q9JHJ3_9FIRM</name>
<feature type="transmembrane region" description="Helical" evidence="5">
    <location>
        <begin position="230"/>
        <end position="248"/>
    </location>
</feature>
<dbReference type="OrthoDB" id="2039442at2"/>